<reference evidence="2 3" key="1">
    <citation type="submission" date="2020-10" db="EMBL/GenBank/DDBJ databases">
        <title>Novel species in genus Corynebacterium.</title>
        <authorList>
            <person name="Zhang G."/>
        </authorList>
    </citation>
    <scope>NUCLEOTIDE SEQUENCE [LARGE SCALE GENOMIC DNA]</scope>
    <source>
        <strain evidence="2 3">DSM 45110</strain>
    </source>
</reference>
<evidence type="ECO:0000313" key="2">
    <source>
        <dbReference type="EMBL" id="MBF4552813.1"/>
    </source>
</evidence>
<feature type="compositionally biased region" description="Pro residues" evidence="1">
    <location>
        <begin position="107"/>
        <end position="116"/>
    </location>
</feature>
<keyword evidence="3" id="KW-1185">Reference proteome</keyword>
<organism evidence="2 3">
    <name type="scientific">Corynebacterium suicordis DSM 45110</name>
    <dbReference type="NCBI Taxonomy" id="1121369"/>
    <lineage>
        <taxon>Bacteria</taxon>
        <taxon>Bacillati</taxon>
        <taxon>Actinomycetota</taxon>
        <taxon>Actinomycetes</taxon>
        <taxon>Mycobacteriales</taxon>
        <taxon>Corynebacteriaceae</taxon>
        <taxon>Corynebacterium</taxon>
    </lineage>
</organism>
<comment type="caution">
    <text evidence="2">The sequence shown here is derived from an EMBL/GenBank/DDBJ whole genome shotgun (WGS) entry which is preliminary data.</text>
</comment>
<dbReference type="Proteomes" id="UP000635902">
    <property type="component" value="Unassembled WGS sequence"/>
</dbReference>
<sequence length="116" mass="13206">MGRLVILLLIIVTIVMLWKAFGPGSGTRLPKPNGAGGAKIFRNRNPRQVEAKPAGPDDDSDFLWNIEKERFKKRREAERAEEQRIEAERLRRQREEKLKRPEDPEDPSAPPTPPAG</sequence>
<gene>
    <name evidence="2" type="ORF">IRY30_01780</name>
</gene>
<dbReference type="EMBL" id="JADKMY010000001">
    <property type="protein sequence ID" value="MBF4552813.1"/>
    <property type="molecule type" value="Genomic_DNA"/>
</dbReference>
<feature type="compositionally biased region" description="Basic and acidic residues" evidence="1">
    <location>
        <begin position="66"/>
        <end position="102"/>
    </location>
</feature>
<evidence type="ECO:0000313" key="3">
    <source>
        <dbReference type="Proteomes" id="UP000635902"/>
    </source>
</evidence>
<evidence type="ECO:0000256" key="1">
    <source>
        <dbReference type="SAM" id="MobiDB-lite"/>
    </source>
</evidence>
<dbReference type="RefSeq" id="WP_194555690.1">
    <property type="nucleotide sequence ID" value="NZ_JADKMY010000001.1"/>
</dbReference>
<accession>A0ABR9ZHE2</accession>
<feature type="region of interest" description="Disordered" evidence="1">
    <location>
        <begin position="23"/>
        <end position="116"/>
    </location>
</feature>
<evidence type="ECO:0008006" key="4">
    <source>
        <dbReference type="Google" id="ProtNLM"/>
    </source>
</evidence>
<protein>
    <recommendedName>
        <fullName evidence="4">Secreted protein</fullName>
    </recommendedName>
</protein>
<proteinExistence type="predicted"/>
<name>A0ABR9ZHE2_9CORY</name>